<dbReference type="AlphaFoldDB" id="A0ABD3UAA1"/>
<comment type="caution">
    <text evidence="3">The sequence shown here is derived from an EMBL/GenBank/DDBJ whole genome shotgun (WGS) entry which is preliminary data.</text>
</comment>
<evidence type="ECO:0000256" key="2">
    <source>
        <dbReference type="SAM" id="MobiDB-lite"/>
    </source>
</evidence>
<feature type="compositionally biased region" description="Polar residues" evidence="2">
    <location>
        <begin position="123"/>
        <end position="135"/>
    </location>
</feature>
<keyword evidence="4" id="KW-1185">Reference proteome</keyword>
<dbReference type="PANTHER" id="PTHR31996">
    <property type="entry name" value="COILED-COIL DOMAIN-CONTAINING PROTEIN 115"/>
    <property type="match status" value="1"/>
</dbReference>
<evidence type="ECO:0000313" key="3">
    <source>
        <dbReference type="EMBL" id="KAL3845895.1"/>
    </source>
</evidence>
<name>A0ABD3UAA1_9LAMI</name>
<dbReference type="InterPro" id="IPR040357">
    <property type="entry name" value="Vma22/CCDC115"/>
</dbReference>
<gene>
    <name evidence="3" type="ORF">ACJIZ3_003298</name>
</gene>
<dbReference type="PANTHER" id="PTHR31996:SF2">
    <property type="entry name" value="COILED-COIL DOMAIN-CONTAINING PROTEIN 115"/>
    <property type="match status" value="1"/>
</dbReference>
<evidence type="ECO:0000313" key="4">
    <source>
        <dbReference type="Proteomes" id="UP001634393"/>
    </source>
</evidence>
<sequence>MRSSENGIESSKEISQSEENVINFLDSMDTYLILVDSLSSALRQGWFELASARQSMGASRVNSSLFDLKSHHASTTFQVDEHEDIELPHFTLCKWASSDDPEKYSEEAKFEEDELLRNKSDSPRPQQRGATSHCSEYQERSAEIGGSPVKVDNQAEKERFKSLSMFGALVSPKLRATQSSFEKALEIVVEISNVRSSLLRSYDQVHEELKNTK</sequence>
<feature type="region of interest" description="Disordered" evidence="2">
    <location>
        <begin position="104"/>
        <end position="151"/>
    </location>
</feature>
<proteinExistence type="predicted"/>
<dbReference type="Proteomes" id="UP001634393">
    <property type="component" value="Unassembled WGS sequence"/>
</dbReference>
<dbReference type="EMBL" id="JBJXBP010000002">
    <property type="protein sequence ID" value="KAL3845895.1"/>
    <property type="molecule type" value="Genomic_DNA"/>
</dbReference>
<dbReference type="Pfam" id="PF21730">
    <property type="entry name" value="Vma22_CCDC115"/>
    <property type="match status" value="1"/>
</dbReference>
<protein>
    <recommendedName>
        <fullName evidence="1">Vacuolar ATPase assembly protein VMA22</fullName>
    </recommendedName>
</protein>
<organism evidence="3 4">
    <name type="scientific">Penstemon smallii</name>
    <dbReference type="NCBI Taxonomy" id="265156"/>
    <lineage>
        <taxon>Eukaryota</taxon>
        <taxon>Viridiplantae</taxon>
        <taxon>Streptophyta</taxon>
        <taxon>Embryophyta</taxon>
        <taxon>Tracheophyta</taxon>
        <taxon>Spermatophyta</taxon>
        <taxon>Magnoliopsida</taxon>
        <taxon>eudicotyledons</taxon>
        <taxon>Gunneridae</taxon>
        <taxon>Pentapetalae</taxon>
        <taxon>asterids</taxon>
        <taxon>lamiids</taxon>
        <taxon>Lamiales</taxon>
        <taxon>Plantaginaceae</taxon>
        <taxon>Cheloneae</taxon>
        <taxon>Penstemon</taxon>
    </lineage>
</organism>
<reference evidence="3 4" key="1">
    <citation type="submission" date="2024-12" db="EMBL/GenBank/DDBJ databases">
        <title>The unique morphological basis and parallel evolutionary history of personate flowers in Penstemon.</title>
        <authorList>
            <person name="Depatie T.H."/>
            <person name="Wessinger C.A."/>
        </authorList>
    </citation>
    <scope>NUCLEOTIDE SEQUENCE [LARGE SCALE GENOMIC DNA]</scope>
    <source>
        <strain evidence="3">WTNN_2</strain>
        <tissue evidence="3">Leaf</tissue>
    </source>
</reference>
<accession>A0ABD3UAA1</accession>
<evidence type="ECO:0000256" key="1">
    <source>
        <dbReference type="ARBA" id="ARBA00093634"/>
    </source>
</evidence>